<feature type="region of interest" description="Disordered" evidence="1">
    <location>
        <begin position="1"/>
        <end position="82"/>
    </location>
</feature>
<proteinExistence type="predicted"/>
<feature type="compositionally biased region" description="Basic residues" evidence="1">
    <location>
        <begin position="11"/>
        <end position="20"/>
    </location>
</feature>
<accession>J9FHL0</accession>
<comment type="caution">
    <text evidence="2">The sequence shown here is derived from an EMBL/GenBank/DDBJ whole genome shotgun (WGS) entry which is preliminary data.</text>
</comment>
<gene>
    <name evidence="2" type="ORF">EVA_17970</name>
</gene>
<reference evidence="2" key="1">
    <citation type="journal article" date="2012" name="PLoS ONE">
        <title>Gene sets for utilization of primary and secondary nutrition supplies in the distal gut of endangered iberian lynx.</title>
        <authorList>
            <person name="Alcaide M."/>
            <person name="Messina E."/>
            <person name="Richter M."/>
            <person name="Bargiela R."/>
            <person name="Peplies J."/>
            <person name="Huws S.A."/>
            <person name="Newbold C.J."/>
            <person name="Golyshin P.N."/>
            <person name="Simon M.A."/>
            <person name="Lopez G."/>
            <person name="Yakimov M.M."/>
            <person name="Ferrer M."/>
        </authorList>
    </citation>
    <scope>NUCLEOTIDE SEQUENCE</scope>
</reference>
<evidence type="ECO:0000256" key="1">
    <source>
        <dbReference type="SAM" id="MobiDB-lite"/>
    </source>
</evidence>
<dbReference type="EMBL" id="AMCI01006673">
    <property type="protein sequence ID" value="EJW93923.1"/>
    <property type="molecule type" value="Genomic_DNA"/>
</dbReference>
<feature type="compositionally biased region" description="Basic residues" evidence="1">
    <location>
        <begin position="50"/>
        <end position="82"/>
    </location>
</feature>
<name>J9FHL0_9ZZZZ</name>
<protein>
    <submittedName>
        <fullName evidence="2">Uncharacterized protein</fullName>
    </submittedName>
</protein>
<evidence type="ECO:0000313" key="2">
    <source>
        <dbReference type="EMBL" id="EJW93923.1"/>
    </source>
</evidence>
<sequence>MHISDAPASARRGRGAKKPPPRGPWRTPSSWGRTHGSADGGPKRIALFIRRPRRALPRGRRRRARRSRRRADRPAKRRCRWS</sequence>
<organism evidence="2">
    <name type="scientific">gut metagenome</name>
    <dbReference type="NCBI Taxonomy" id="749906"/>
    <lineage>
        <taxon>unclassified sequences</taxon>
        <taxon>metagenomes</taxon>
        <taxon>organismal metagenomes</taxon>
    </lineage>
</organism>
<dbReference type="AlphaFoldDB" id="J9FHL0"/>